<evidence type="ECO:0000313" key="2">
    <source>
        <dbReference type="EMBL" id="ETO24542.1"/>
    </source>
</evidence>
<sequence length="252" mass="29896">MNSSNSKTFSYALNIKLNFCKAHLDFCYFCCLLAQTKIKICLIISFFSFPSCHPPKRHKNQLLHLGRPTMNIEMQSNEILGSNMIQKEPSASINSECNEVITEPNILHSDAQEVNLLNVREEPAHDIRVSIESKPTVIDDFVRNFLVRHHMLETLNIFQREWYNMKQEQENKDDIMSINLSIPDIYLQKENLENKVQQLEHELEQARRIVEKAKQTWEKLKKERDFHRMHHRRVVQEKNILVDQLKRLKNVF</sequence>
<gene>
    <name evidence="2" type="ORF">RFI_12617</name>
</gene>
<reference evidence="2 3" key="1">
    <citation type="journal article" date="2013" name="Curr. Biol.">
        <title>The Genome of the Foraminiferan Reticulomyxa filosa.</title>
        <authorList>
            <person name="Glockner G."/>
            <person name="Hulsmann N."/>
            <person name="Schleicher M."/>
            <person name="Noegel A.A."/>
            <person name="Eichinger L."/>
            <person name="Gallinger C."/>
            <person name="Pawlowski J."/>
            <person name="Sierra R."/>
            <person name="Euteneuer U."/>
            <person name="Pillet L."/>
            <person name="Moustafa A."/>
            <person name="Platzer M."/>
            <person name="Groth M."/>
            <person name="Szafranski K."/>
            <person name="Schliwa M."/>
        </authorList>
    </citation>
    <scope>NUCLEOTIDE SEQUENCE [LARGE SCALE GENOMIC DNA]</scope>
</reference>
<accession>X6NGQ3</accession>
<evidence type="ECO:0000313" key="3">
    <source>
        <dbReference type="Proteomes" id="UP000023152"/>
    </source>
</evidence>
<feature type="coiled-coil region" evidence="1">
    <location>
        <begin position="182"/>
        <end position="223"/>
    </location>
</feature>
<protein>
    <submittedName>
        <fullName evidence="2">Uncharacterized protein</fullName>
    </submittedName>
</protein>
<evidence type="ECO:0000256" key="1">
    <source>
        <dbReference type="SAM" id="Coils"/>
    </source>
</evidence>
<dbReference type="Proteomes" id="UP000023152">
    <property type="component" value="Unassembled WGS sequence"/>
</dbReference>
<organism evidence="2 3">
    <name type="scientific">Reticulomyxa filosa</name>
    <dbReference type="NCBI Taxonomy" id="46433"/>
    <lineage>
        <taxon>Eukaryota</taxon>
        <taxon>Sar</taxon>
        <taxon>Rhizaria</taxon>
        <taxon>Retaria</taxon>
        <taxon>Foraminifera</taxon>
        <taxon>Monothalamids</taxon>
        <taxon>Reticulomyxidae</taxon>
        <taxon>Reticulomyxa</taxon>
    </lineage>
</organism>
<dbReference type="AlphaFoldDB" id="X6NGQ3"/>
<proteinExistence type="predicted"/>
<dbReference type="PANTHER" id="PTHR14604">
    <property type="entry name" value="WD40 REPEAT PF20"/>
    <property type="match status" value="1"/>
</dbReference>
<keyword evidence="3" id="KW-1185">Reference proteome</keyword>
<dbReference type="OrthoDB" id="538223at2759"/>
<dbReference type="EMBL" id="ASPP01009153">
    <property type="protein sequence ID" value="ETO24542.1"/>
    <property type="molecule type" value="Genomic_DNA"/>
</dbReference>
<comment type="caution">
    <text evidence="2">The sequence shown here is derived from an EMBL/GenBank/DDBJ whole genome shotgun (WGS) entry which is preliminary data.</text>
</comment>
<dbReference type="InterPro" id="IPR050995">
    <property type="entry name" value="WD-F-box_domain-protein"/>
</dbReference>
<keyword evidence="1" id="KW-0175">Coiled coil</keyword>
<dbReference type="PANTHER" id="PTHR14604:SF3">
    <property type="entry name" value="SPERM-ASSOCIATED ANTIGEN 16 PROTEIN"/>
    <property type="match status" value="1"/>
</dbReference>
<name>X6NGQ3_RETFI</name>